<feature type="region of interest" description="Disordered" evidence="2">
    <location>
        <begin position="636"/>
        <end position="758"/>
    </location>
</feature>
<dbReference type="InterPro" id="IPR000195">
    <property type="entry name" value="Rab-GAP-TBC_dom"/>
</dbReference>
<gene>
    <name evidence="4" type="ORF">J3R30DRAFT_3695774</name>
</gene>
<dbReference type="SUPFAM" id="SSF47923">
    <property type="entry name" value="Ypt/Rab-GAP domain of gyp1p"/>
    <property type="match status" value="2"/>
</dbReference>
<feature type="region of interest" description="Disordered" evidence="2">
    <location>
        <begin position="445"/>
        <end position="484"/>
    </location>
</feature>
<dbReference type="OrthoDB" id="27140at2759"/>
<evidence type="ECO:0000256" key="1">
    <source>
        <dbReference type="ARBA" id="ARBA00022468"/>
    </source>
</evidence>
<feature type="compositionally biased region" description="Polar residues" evidence="2">
    <location>
        <begin position="461"/>
        <end position="475"/>
    </location>
</feature>
<dbReference type="FunFam" id="1.10.8.270:FF:000031">
    <property type="entry name" value="TBC1 domain family member 5"/>
    <property type="match status" value="1"/>
</dbReference>
<feature type="compositionally biased region" description="Polar residues" evidence="2">
    <location>
        <begin position="725"/>
        <end position="736"/>
    </location>
</feature>
<organism evidence="4 5">
    <name type="scientific">Lentinula aciculospora</name>
    <dbReference type="NCBI Taxonomy" id="153920"/>
    <lineage>
        <taxon>Eukaryota</taxon>
        <taxon>Fungi</taxon>
        <taxon>Dikarya</taxon>
        <taxon>Basidiomycota</taxon>
        <taxon>Agaricomycotina</taxon>
        <taxon>Agaricomycetes</taxon>
        <taxon>Agaricomycetidae</taxon>
        <taxon>Agaricales</taxon>
        <taxon>Marasmiineae</taxon>
        <taxon>Omphalotaceae</taxon>
        <taxon>Lentinula</taxon>
    </lineage>
</organism>
<name>A0A9W9AQC7_9AGAR</name>
<dbReference type="InterPro" id="IPR035969">
    <property type="entry name" value="Rab-GAP_TBC_sf"/>
</dbReference>
<evidence type="ECO:0000259" key="3">
    <source>
        <dbReference type="PROSITE" id="PS50086"/>
    </source>
</evidence>
<dbReference type="PROSITE" id="PS50086">
    <property type="entry name" value="TBC_RABGAP"/>
    <property type="match status" value="1"/>
</dbReference>
<dbReference type="PANTHER" id="PTHR22957:SF337">
    <property type="entry name" value="TBC1 DOMAIN FAMILY MEMBER 5"/>
    <property type="match status" value="1"/>
</dbReference>
<dbReference type="Gene3D" id="1.10.472.80">
    <property type="entry name" value="Ypt/Rab-GAP domain of gyp1p, domain 3"/>
    <property type="match status" value="1"/>
</dbReference>
<feature type="compositionally biased region" description="Basic and acidic residues" evidence="2">
    <location>
        <begin position="532"/>
        <end position="545"/>
    </location>
</feature>
<feature type="compositionally biased region" description="Low complexity" evidence="2">
    <location>
        <begin position="672"/>
        <end position="681"/>
    </location>
</feature>
<dbReference type="Proteomes" id="UP001150266">
    <property type="component" value="Unassembled WGS sequence"/>
</dbReference>
<comment type="caution">
    <text evidence="4">The sequence shown here is derived from an EMBL/GenBank/DDBJ whole genome shotgun (WGS) entry which is preliminary data.</text>
</comment>
<keyword evidence="5" id="KW-1185">Reference proteome</keyword>
<dbReference type="Pfam" id="PF00566">
    <property type="entry name" value="RabGAP-TBC"/>
    <property type="match status" value="2"/>
</dbReference>
<dbReference type="EMBL" id="JAOTPV010000002">
    <property type="protein sequence ID" value="KAJ4488128.1"/>
    <property type="molecule type" value="Genomic_DNA"/>
</dbReference>
<evidence type="ECO:0000256" key="2">
    <source>
        <dbReference type="SAM" id="MobiDB-lite"/>
    </source>
</evidence>
<dbReference type="SMART" id="SM00164">
    <property type="entry name" value="TBC"/>
    <property type="match status" value="1"/>
</dbReference>
<keyword evidence="1" id="KW-0343">GTPase activation</keyword>
<dbReference type="GO" id="GO:0005096">
    <property type="term" value="F:GTPase activator activity"/>
    <property type="evidence" value="ECO:0007669"/>
    <property type="project" value="UniProtKB-KW"/>
</dbReference>
<proteinExistence type="predicted"/>
<dbReference type="AlphaFoldDB" id="A0A9W9AQC7"/>
<protein>
    <submittedName>
        <fullName evidence="4">Rab-GTPase-TBC domain-containing protein</fullName>
    </submittedName>
</protein>
<dbReference type="FunFam" id="1.10.472.80:FF:000038">
    <property type="entry name" value="TBC1 domain family member 5"/>
    <property type="match status" value="1"/>
</dbReference>
<evidence type="ECO:0000313" key="5">
    <source>
        <dbReference type="Proteomes" id="UP001150266"/>
    </source>
</evidence>
<feature type="domain" description="Rab-GAP TBC" evidence="3">
    <location>
        <begin position="139"/>
        <end position="355"/>
    </location>
</feature>
<evidence type="ECO:0000313" key="4">
    <source>
        <dbReference type="EMBL" id="KAJ4488128.1"/>
    </source>
</evidence>
<sequence>MMMDHNPASTQSTKPQAFKKVYDHLFHSTLSFSKIRDAALADRLLDCTDNSSEVPGRSLAWKLFLIADEPLKSSSSDLKPEFLLKCLQLSRKRYADLLSQKMRAPDGSYPEGFIVPGSSTLSSRRGNLQLDLERNNPLSLHDDNPWTEWFVARELRKTIAQDVERTFPEIDFFRDTDVQAQLTNVLFLYSSMNPNTGYRQGMHELLAPLYYAAHADSLLDTHEYHTDIAIELCSKNWVAADAWAIFESIMRFASRWYEWRENPSAQALPSPLSNHVQLNPDGQAQLKPYIAPIVQDCNEIQSTLLRTTDPLLWKHLQSSGLEPQIYGIRWLRLLFTREFSMSDAMRLWDVLFACDPTLDVVPWVCVAMLIRIRNVLIPADYTTQLTSLLRYPTPSLSTDSTNTVHHTTLLLRQALALQLSPTPATGVGVVVENRNLLDIAMEIPEPHPASRKKGPQPPRNKPSTGHTRQQSSHPQNGLPDMLGGLFERGESLTLNKTLMSAVTELKRNIPELAASFVRSPLQSPSIPMTAERQPDERPPWEPKSRRELEREMAALRVNDKRLGESLSWVVDTLLQDEDASQDPQGLKKRKQEALESLSYVRDVLINEFSEIEDERLFGEVELTKRKLKAYEQAQSREAGLAQTHRHSLEMPRPAPVSVVDTRPKISGNIGGSSQTTATSSSEINPPWSPNTARLAPWAYTKSSFSTDGSSLPATTLPRLPPPTSNTFQRSPMSDPGNSPPNKAPRKRDRTPDPLGVLK</sequence>
<dbReference type="Gene3D" id="1.10.8.270">
    <property type="entry name" value="putative rabgap domain of human tbc1 domain family member 14 like domains"/>
    <property type="match status" value="1"/>
</dbReference>
<reference evidence="4" key="1">
    <citation type="submission" date="2022-08" db="EMBL/GenBank/DDBJ databases">
        <title>A Global Phylogenomic Analysis of the Shiitake Genus Lentinula.</title>
        <authorList>
            <consortium name="DOE Joint Genome Institute"/>
            <person name="Sierra-Patev S."/>
            <person name="Min B."/>
            <person name="Naranjo-Ortiz M."/>
            <person name="Looney B."/>
            <person name="Konkel Z."/>
            <person name="Slot J.C."/>
            <person name="Sakamoto Y."/>
            <person name="Steenwyk J.L."/>
            <person name="Rokas A."/>
            <person name="Carro J."/>
            <person name="Camarero S."/>
            <person name="Ferreira P."/>
            <person name="Molpeceres G."/>
            <person name="Ruiz-Duenas F.J."/>
            <person name="Serrano A."/>
            <person name="Henrissat B."/>
            <person name="Drula E."/>
            <person name="Hughes K.W."/>
            <person name="Mata J.L."/>
            <person name="Ishikawa N.K."/>
            <person name="Vargas-Isla R."/>
            <person name="Ushijima S."/>
            <person name="Smith C.A."/>
            <person name="Ahrendt S."/>
            <person name="Andreopoulos W."/>
            <person name="He G."/>
            <person name="Labutti K."/>
            <person name="Lipzen A."/>
            <person name="Ng V."/>
            <person name="Riley R."/>
            <person name="Sandor L."/>
            <person name="Barry K."/>
            <person name="Martinez A.T."/>
            <person name="Xiao Y."/>
            <person name="Gibbons J.G."/>
            <person name="Terashima K."/>
            <person name="Grigoriev I.V."/>
            <person name="Hibbett D.S."/>
        </authorList>
    </citation>
    <scope>NUCLEOTIDE SEQUENCE</scope>
    <source>
        <strain evidence="4">JLM2183</strain>
    </source>
</reference>
<dbReference type="PANTHER" id="PTHR22957">
    <property type="entry name" value="TBC1 DOMAIN FAMILY MEMBER GTPASE-ACTIVATING PROTEIN"/>
    <property type="match status" value="1"/>
</dbReference>
<feature type="region of interest" description="Disordered" evidence="2">
    <location>
        <begin position="520"/>
        <end position="545"/>
    </location>
</feature>
<accession>A0A9W9AQC7</accession>